<organism evidence="1 2">
    <name type="scientific">Paenibacillus glacialis</name>
    <dbReference type="NCBI Taxonomy" id="494026"/>
    <lineage>
        <taxon>Bacteria</taxon>
        <taxon>Bacillati</taxon>
        <taxon>Bacillota</taxon>
        <taxon>Bacilli</taxon>
        <taxon>Bacillales</taxon>
        <taxon>Paenibacillaceae</taxon>
        <taxon>Paenibacillus</taxon>
    </lineage>
</organism>
<sequence>MPLLFLLFTVKGECYLNVQLIVCDQIINNEELRGHELGRVLNHITIPVLPYVLELHILLKMFNIPKDRAVDTHFLLTNHQGEEIGRTSTTVLRNYRADDQISGVDKDFVITPVIVETGMINIRCFVDEKEEAWYPLTVRLQEEKLKTEVN</sequence>
<dbReference type="STRING" id="494026.PGLA_14490"/>
<evidence type="ECO:0000313" key="2">
    <source>
        <dbReference type="Proteomes" id="UP000076967"/>
    </source>
</evidence>
<reference evidence="1 2" key="1">
    <citation type="submission" date="2016-03" db="EMBL/GenBank/DDBJ databases">
        <title>Draft genome sequence of Paenibacillus glacialis DSM 22343.</title>
        <authorList>
            <person name="Shin S.-K."/>
            <person name="Yi H."/>
        </authorList>
    </citation>
    <scope>NUCLEOTIDE SEQUENCE [LARGE SCALE GENOMIC DNA]</scope>
    <source>
        <strain evidence="1 2">DSM 22343</strain>
    </source>
</reference>
<protein>
    <submittedName>
        <fullName evidence="1">Uncharacterized protein</fullName>
    </submittedName>
</protein>
<comment type="caution">
    <text evidence="1">The sequence shown here is derived from an EMBL/GenBank/DDBJ whole genome shotgun (WGS) entry which is preliminary data.</text>
</comment>
<accession>A0A168KJ12</accession>
<name>A0A168KJ12_9BACL</name>
<dbReference type="AlphaFoldDB" id="A0A168KJ12"/>
<proteinExistence type="predicted"/>
<dbReference type="Proteomes" id="UP000076967">
    <property type="component" value="Unassembled WGS sequence"/>
</dbReference>
<gene>
    <name evidence="1" type="ORF">PGLA_14490</name>
</gene>
<dbReference type="EMBL" id="LVJH01000025">
    <property type="protein sequence ID" value="OAB42082.1"/>
    <property type="molecule type" value="Genomic_DNA"/>
</dbReference>
<evidence type="ECO:0000313" key="1">
    <source>
        <dbReference type="EMBL" id="OAB42082.1"/>
    </source>
</evidence>
<keyword evidence="2" id="KW-1185">Reference proteome</keyword>